<dbReference type="EMBL" id="CP007590">
    <property type="protein sequence ID" value="AMW25749.1"/>
    <property type="molecule type" value="Genomic_DNA"/>
</dbReference>
<dbReference type="SUPFAM" id="SSF53448">
    <property type="entry name" value="Nucleotide-diphospho-sugar transferases"/>
    <property type="match status" value="1"/>
</dbReference>
<dbReference type="PANTHER" id="PTHR43197:SF1">
    <property type="entry name" value="UTP--GLUCOSE-1-PHOSPHATE URIDYLYLTRANSFERASE"/>
    <property type="match status" value="1"/>
</dbReference>
<reference evidence="7 8" key="1">
    <citation type="submission" date="2014-04" db="EMBL/GenBank/DDBJ databases">
        <title>Complete genome sequence of Mycoplasma bovis attenuated strain P150.</title>
        <authorList>
            <person name="Qi J."/>
            <person name="Guo A."/>
        </authorList>
    </citation>
    <scope>NUCLEOTIDE SEQUENCE [LARGE SCALE GENOMIC DNA]</scope>
    <source>
        <strain evidence="7 8">HB0801-P150</strain>
    </source>
</reference>
<gene>
    <name evidence="7" type="ORF">BC94_0471</name>
</gene>
<dbReference type="Gene3D" id="3.90.550.10">
    <property type="entry name" value="Spore Coat Polysaccharide Biosynthesis Protein SpsA, Chain A"/>
    <property type="match status" value="1"/>
</dbReference>
<organism evidence="7 8">
    <name type="scientific">Mycoplasmopsis bovis</name>
    <name type="common">Mycoplasma bovis</name>
    <dbReference type="NCBI Taxonomy" id="28903"/>
    <lineage>
        <taxon>Bacteria</taxon>
        <taxon>Bacillati</taxon>
        <taxon>Mycoplasmatota</taxon>
        <taxon>Mycoplasmoidales</taxon>
        <taxon>Metamycoplasmataceae</taxon>
        <taxon>Mycoplasmopsis</taxon>
    </lineage>
</organism>
<evidence type="ECO:0000256" key="3">
    <source>
        <dbReference type="ARBA" id="ARBA00022679"/>
    </source>
</evidence>
<keyword evidence="4 7" id="KW-0548">Nucleotidyltransferase</keyword>
<keyword evidence="3 7" id="KW-0808">Transferase</keyword>
<accession>A0A8D4A5E6</accession>
<dbReference type="PANTHER" id="PTHR43197">
    <property type="entry name" value="UTP--GLUCOSE-1-PHOSPHATE URIDYLYLTRANSFERASE"/>
    <property type="match status" value="1"/>
</dbReference>
<sequence>MQYEYQYIIRNNMNKKVRKLIIPAAGWGTRFLPMTKVVHKELLPILDTPLISLLVDEAIEAGIEEIILIISERKKDIANYFAVNKELETELESKNKLSLLKKVKSTNKEGLIKIVIQHSQNGLGHALACAKNVIKDEPFAIILGDDLIKSKVPAIKQLIEFYYKTGSNILGVQSVSDSDIPKYGIVAPIDENEKSTNFFKIKGAVEKPKLSEAPSNKAILGRYVFNSEILDILSKIEYDGSNEIQVVDAFEKLQNEYKQDIYAFVFEGTRYDLGSVKGFVQANIDYALDNIELKDELTEFINEKLSE</sequence>
<proteinExistence type="inferred from homology"/>
<dbReference type="Pfam" id="PF00483">
    <property type="entry name" value="NTP_transferase"/>
    <property type="match status" value="1"/>
</dbReference>
<protein>
    <recommendedName>
        <fullName evidence="2">UTP--glucose-1-phosphate uridylyltransferase</fullName>
        <ecNumber evidence="2">2.7.7.9</ecNumber>
    </recommendedName>
</protein>
<evidence type="ECO:0000256" key="4">
    <source>
        <dbReference type="ARBA" id="ARBA00022695"/>
    </source>
</evidence>
<dbReference type="GO" id="GO:0003983">
    <property type="term" value="F:UTP:glucose-1-phosphate uridylyltransferase activity"/>
    <property type="evidence" value="ECO:0007669"/>
    <property type="project" value="UniProtKB-EC"/>
</dbReference>
<dbReference type="InterPro" id="IPR005835">
    <property type="entry name" value="NTP_transferase_dom"/>
</dbReference>
<dbReference type="InterPro" id="IPR029044">
    <property type="entry name" value="Nucleotide-diphossugar_trans"/>
</dbReference>
<dbReference type="EC" id="2.7.7.9" evidence="2"/>
<dbReference type="InterPro" id="IPR005771">
    <property type="entry name" value="GalU_uridylyltTrfase_bac/arc"/>
</dbReference>
<comment type="similarity">
    <text evidence="1">Belongs to the UDPGP type 2 family.</text>
</comment>
<evidence type="ECO:0000256" key="2">
    <source>
        <dbReference type="ARBA" id="ARBA00012415"/>
    </source>
</evidence>
<evidence type="ECO:0000256" key="1">
    <source>
        <dbReference type="ARBA" id="ARBA00006890"/>
    </source>
</evidence>
<name>A0A8D4A5E6_MYCBV</name>
<evidence type="ECO:0000256" key="5">
    <source>
        <dbReference type="ARBA" id="ARBA00048128"/>
    </source>
</evidence>
<dbReference type="Proteomes" id="UP000076372">
    <property type="component" value="Chromosome"/>
</dbReference>
<feature type="domain" description="Nucleotidyl transferase" evidence="6">
    <location>
        <begin position="21"/>
        <end position="286"/>
    </location>
</feature>
<dbReference type="GO" id="GO:0006011">
    <property type="term" value="P:UDP-alpha-D-glucose metabolic process"/>
    <property type="evidence" value="ECO:0007669"/>
    <property type="project" value="InterPro"/>
</dbReference>
<evidence type="ECO:0000313" key="7">
    <source>
        <dbReference type="EMBL" id="AMW25749.1"/>
    </source>
</evidence>
<comment type="catalytic activity">
    <reaction evidence="5">
        <text>alpha-D-glucose 1-phosphate + UTP + H(+) = UDP-alpha-D-glucose + diphosphate</text>
        <dbReference type="Rhea" id="RHEA:19889"/>
        <dbReference type="ChEBI" id="CHEBI:15378"/>
        <dbReference type="ChEBI" id="CHEBI:33019"/>
        <dbReference type="ChEBI" id="CHEBI:46398"/>
        <dbReference type="ChEBI" id="CHEBI:58601"/>
        <dbReference type="ChEBI" id="CHEBI:58885"/>
        <dbReference type="EC" id="2.7.7.9"/>
    </reaction>
</comment>
<evidence type="ECO:0000313" key="8">
    <source>
        <dbReference type="Proteomes" id="UP000076372"/>
    </source>
</evidence>
<evidence type="ECO:0000259" key="6">
    <source>
        <dbReference type="Pfam" id="PF00483"/>
    </source>
</evidence>
<dbReference type="AlphaFoldDB" id="A0A8D4A5E6"/>